<dbReference type="Proteomes" id="UP000199503">
    <property type="component" value="Unassembled WGS sequence"/>
</dbReference>
<protein>
    <recommendedName>
        <fullName evidence="4">Membrane-associated oxidoreductase</fullName>
    </recommendedName>
</protein>
<reference evidence="3" key="1">
    <citation type="submission" date="2016-10" db="EMBL/GenBank/DDBJ databases">
        <authorList>
            <person name="Varghese N."/>
            <person name="Submissions S."/>
        </authorList>
    </citation>
    <scope>NUCLEOTIDE SEQUENCE [LARGE SCALE GENOMIC DNA]</scope>
    <source>
        <strain evidence="3">DSM 44437</strain>
    </source>
</reference>
<feature type="transmembrane region" description="Helical" evidence="1">
    <location>
        <begin position="629"/>
        <end position="648"/>
    </location>
</feature>
<gene>
    <name evidence="2" type="ORF">SAMN04488000_103363</name>
</gene>
<organism evidence="2 3">
    <name type="scientific">Lentzea albida</name>
    <dbReference type="NCBI Taxonomy" id="65499"/>
    <lineage>
        <taxon>Bacteria</taxon>
        <taxon>Bacillati</taxon>
        <taxon>Actinomycetota</taxon>
        <taxon>Actinomycetes</taxon>
        <taxon>Pseudonocardiales</taxon>
        <taxon>Pseudonocardiaceae</taxon>
        <taxon>Lentzea</taxon>
    </lineage>
</organism>
<dbReference type="OrthoDB" id="5194370at2"/>
<keyword evidence="3" id="KW-1185">Reference proteome</keyword>
<dbReference type="RefSeq" id="WP_143091528.1">
    <property type="nucleotide sequence ID" value="NZ_FOFV01000003.1"/>
</dbReference>
<evidence type="ECO:0008006" key="4">
    <source>
        <dbReference type="Google" id="ProtNLM"/>
    </source>
</evidence>
<dbReference type="EMBL" id="FOFV01000003">
    <property type="protein sequence ID" value="SEQ56334.1"/>
    <property type="molecule type" value="Genomic_DNA"/>
</dbReference>
<evidence type="ECO:0000256" key="1">
    <source>
        <dbReference type="SAM" id="Phobius"/>
    </source>
</evidence>
<keyword evidence="1" id="KW-0812">Transmembrane</keyword>
<evidence type="ECO:0000313" key="3">
    <source>
        <dbReference type="Proteomes" id="UP000199503"/>
    </source>
</evidence>
<evidence type="ECO:0000313" key="2">
    <source>
        <dbReference type="EMBL" id="SEQ56334.1"/>
    </source>
</evidence>
<keyword evidence="1" id="KW-1133">Transmembrane helix</keyword>
<feature type="transmembrane region" description="Helical" evidence="1">
    <location>
        <begin position="700"/>
        <end position="721"/>
    </location>
</feature>
<proteinExistence type="predicted"/>
<accession>A0A1H9H1T4</accession>
<dbReference type="STRING" id="65499.SAMN04488000_103363"/>
<dbReference type="AlphaFoldDB" id="A0A1H9H1T4"/>
<sequence length="726" mass="78560">MTPVEMELFNAIERLGRAEFVGAGREVGAEFLSGQLLRVHGTRPRKLTLSDVVVVGELDLEAGEVGFPVEFERCTFEYAPNFEQATVAGLYFADCRLPGLRASQVRLQDGLALRGCIINGRVQLTGAHVAGQLDMDDCVIDGPRDGAFKADGLKVEQDVYCSGRFAVNGLTHMVGAHIGGQFICEGSTFRNPGEDRTLELSGLVVDEHVFWRNGFVAEGEVNLIGARIGGRFICEGARFHSPGRTALCVGGMAVGQQVEFSGGCVVNGELNMVGGHFGAWVKLTGAEFSNPGGVAVDLTRSVTTLNLVLRKGTTVQGELRMIGARVDGLVGAQGAHLSNASGIALNASGLQVNSDLVLGVQADVRFHAQGVVVLADAQVGGNFDCSGGLFENEDGDALVARGIKVGMDAVLGAQFTARGRVDFARARIDGKLDFTGARLKNEGDAVRCDSVRVGHAAVFDDALVTGCVRMCDARIGSEISFVGAVLKGVPAVKLKGTQVRGVLRLRFAERPAGWLDLRRVQAGSLADSQGDWSRGSRLDEFVYGALLGNSMPLHQRLRWLRDEDDVVPQVYLQLSSVYAKAGLHDKATDVLMAKEDAKRRKLKGFTGRLHRTVWWVLNPTVGYGYRPLRILWCLGVLTVAGGLIFHWLRQDKQNFAVARPVLDVAWFDPWLYTIDLLLPIMSLEHSQLWVPLHGARWASLAFTVLGWVLAVCLVTGIGRLFKRDER</sequence>
<feature type="transmembrane region" description="Helical" evidence="1">
    <location>
        <begin position="660"/>
        <end position="680"/>
    </location>
</feature>
<keyword evidence="1" id="KW-0472">Membrane</keyword>
<name>A0A1H9H1T4_9PSEU</name>